<dbReference type="EMBL" id="QEXO01000004">
    <property type="protein sequence ID" value="PWE13458.1"/>
    <property type="molecule type" value="Genomic_DNA"/>
</dbReference>
<organism evidence="1 2">
    <name type="scientific">Alcaligenes faecalis</name>
    <dbReference type="NCBI Taxonomy" id="511"/>
    <lineage>
        <taxon>Bacteria</taxon>
        <taxon>Pseudomonadati</taxon>
        <taxon>Pseudomonadota</taxon>
        <taxon>Betaproteobacteria</taxon>
        <taxon>Burkholderiales</taxon>
        <taxon>Alcaligenaceae</taxon>
        <taxon>Alcaligenes</taxon>
    </lineage>
</organism>
<dbReference type="Proteomes" id="UP000245216">
    <property type="component" value="Unassembled WGS sequence"/>
</dbReference>
<sequence>MQKLSGDDLLWNWARWCWSGETVGNMERYVPWEDDYRPINQDHAQAVDTLYQRLPLYQAMVVQAEYTRKNSHFGNLSASERLVVARRWIRQITGAILRDEDYKRHLEGFRAKVEKEVLQ</sequence>
<dbReference type="RefSeq" id="WP_109089686.1">
    <property type="nucleotide sequence ID" value="NZ_QEXO01000004.1"/>
</dbReference>
<evidence type="ECO:0000313" key="1">
    <source>
        <dbReference type="EMBL" id="PWE13458.1"/>
    </source>
</evidence>
<evidence type="ECO:0000313" key="2">
    <source>
        <dbReference type="Proteomes" id="UP000245216"/>
    </source>
</evidence>
<name>A0A2U2BHG0_ALCFA</name>
<gene>
    <name evidence="1" type="ORF">DF183_16790</name>
</gene>
<reference evidence="1 2" key="2">
    <citation type="submission" date="2018-05" db="EMBL/GenBank/DDBJ databases">
        <authorList>
            <person name="Lanie J.A."/>
            <person name="Ng W.-L."/>
            <person name="Kazmierczak K.M."/>
            <person name="Andrzejewski T.M."/>
            <person name="Davidsen T.M."/>
            <person name="Wayne K.J."/>
            <person name="Tettelin H."/>
            <person name="Glass J.I."/>
            <person name="Rusch D."/>
            <person name="Podicherti R."/>
            <person name="Tsui H.-C.T."/>
            <person name="Winkler M.E."/>
        </authorList>
    </citation>
    <scope>NUCLEOTIDE SEQUENCE [LARGE SCALE GENOMIC DNA]</scope>
    <source>
        <strain evidence="1 2">YBY</strain>
    </source>
</reference>
<accession>A0A2U2BHG0</accession>
<reference evidence="1 2" key="1">
    <citation type="submission" date="2018-05" db="EMBL/GenBank/DDBJ databases">
        <title>Genome Sequence of an Efficient Indole-Degrading Bacterium, Alcaligenes sp.YBY.</title>
        <authorList>
            <person name="Yang B."/>
        </authorList>
    </citation>
    <scope>NUCLEOTIDE SEQUENCE [LARGE SCALE GENOMIC DNA]</scope>
    <source>
        <strain evidence="1 2">YBY</strain>
    </source>
</reference>
<protein>
    <submittedName>
        <fullName evidence="1">Uncharacterized protein</fullName>
    </submittedName>
</protein>
<proteinExistence type="predicted"/>
<comment type="caution">
    <text evidence="1">The sequence shown here is derived from an EMBL/GenBank/DDBJ whole genome shotgun (WGS) entry which is preliminary data.</text>
</comment>
<dbReference type="AlphaFoldDB" id="A0A2U2BHG0"/>